<keyword evidence="7" id="KW-1185">Reference proteome</keyword>
<dbReference type="GO" id="GO:0035438">
    <property type="term" value="F:cyclic-di-GMP binding"/>
    <property type="evidence" value="ECO:0007669"/>
    <property type="project" value="InterPro"/>
</dbReference>
<evidence type="ECO:0000256" key="2">
    <source>
        <dbReference type="ARBA" id="ARBA00022840"/>
    </source>
</evidence>
<dbReference type="InterPro" id="IPR025669">
    <property type="entry name" value="AAA_dom"/>
</dbReference>
<dbReference type="AlphaFoldDB" id="A0A5A8F4R5"/>
<evidence type="ECO:0000313" key="6">
    <source>
        <dbReference type="EMBL" id="KAA0258967.1"/>
    </source>
</evidence>
<keyword evidence="1" id="KW-0547">Nucleotide-binding</keyword>
<protein>
    <submittedName>
        <fullName evidence="6">DUF4388 domain-containing protein</fullName>
    </submittedName>
</protein>
<dbReference type="InterPro" id="IPR025497">
    <property type="entry name" value="PatA-like_N"/>
</dbReference>
<evidence type="ECO:0000256" key="1">
    <source>
        <dbReference type="ARBA" id="ARBA00022741"/>
    </source>
</evidence>
<dbReference type="InterPro" id="IPR033875">
    <property type="entry name" value="FlhG"/>
</dbReference>
<name>A0A5A8F4R5_9BACT</name>
<gene>
    <name evidence="6" type="ORF">FHQ18_03185</name>
</gene>
<dbReference type="RefSeq" id="WP_149265727.1">
    <property type="nucleotide sequence ID" value="NZ_VFJB01000003.1"/>
</dbReference>
<evidence type="ECO:0000259" key="3">
    <source>
        <dbReference type="Pfam" id="PF07238"/>
    </source>
</evidence>
<dbReference type="GO" id="GO:0005829">
    <property type="term" value="C:cytosol"/>
    <property type="evidence" value="ECO:0007669"/>
    <property type="project" value="TreeGrafter"/>
</dbReference>
<dbReference type="EMBL" id="VFJB01000003">
    <property type="protein sequence ID" value="KAA0258967.1"/>
    <property type="molecule type" value="Genomic_DNA"/>
</dbReference>
<dbReference type="InterPro" id="IPR027417">
    <property type="entry name" value="P-loop_NTPase"/>
</dbReference>
<organism evidence="6 7">
    <name type="scientific">Deferribacter autotrophicus</name>
    <dbReference type="NCBI Taxonomy" id="500465"/>
    <lineage>
        <taxon>Bacteria</taxon>
        <taxon>Pseudomonadati</taxon>
        <taxon>Deferribacterota</taxon>
        <taxon>Deferribacteres</taxon>
        <taxon>Deferribacterales</taxon>
        <taxon>Deferribacteraceae</taxon>
        <taxon>Deferribacter</taxon>
    </lineage>
</organism>
<dbReference type="InterPro" id="IPR009875">
    <property type="entry name" value="PilZ_domain"/>
</dbReference>
<evidence type="ECO:0000313" key="7">
    <source>
        <dbReference type="Proteomes" id="UP000322876"/>
    </source>
</evidence>
<dbReference type="Pfam" id="PF07238">
    <property type="entry name" value="PilZ"/>
    <property type="match status" value="1"/>
</dbReference>
<dbReference type="GO" id="GO:0051782">
    <property type="term" value="P:negative regulation of cell division"/>
    <property type="evidence" value="ECO:0007669"/>
    <property type="project" value="TreeGrafter"/>
</dbReference>
<dbReference type="GO" id="GO:0016887">
    <property type="term" value="F:ATP hydrolysis activity"/>
    <property type="evidence" value="ECO:0007669"/>
    <property type="project" value="TreeGrafter"/>
</dbReference>
<reference evidence="6 7" key="1">
    <citation type="submission" date="2019-06" db="EMBL/GenBank/DDBJ databases">
        <title>Genomic insights into carbon and energy metabolism of Deferribacter autotrophicus revealed new metabolic traits in the phylum Deferribacteres.</title>
        <authorList>
            <person name="Slobodkin A.I."/>
            <person name="Slobodkina G.B."/>
            <person name="Allioux M."/>
            <person name="Alain K."/>
            <person name="Jebbar M."/>
            <person name="Shadrin V."/>
            <person name="Kublanov I.V."/>
            <person name="Toshchakov S.V."/>
            <person name="Bonch-Osmolovskaya E.A."/>
        </authorList>
    </citation>
    <scope>NUCLEOTIDE SEQUENCE [LARGE SCALE GENOMIC DNA]</scope>
    <source>
        <strain evidence="6 7">SL50</strain>
    </source>
</reference>
<dbReference type="Pfam" id="PF14332">
    <property type="entry name" value="DUF4388"/>
    <property type="match status" value="1"/>
</dbReference>
<dbReference type="Gene3D" id="2.40.10.220">
    <property type="entry name" value="predicted glycosyltransferase like domains"/>
    <property type="match status" value="1"/>
</dbReference>
<evidence type="ECO:0000259" key="5">
    <source>
        <dbReference type="Pfam" id="PF14332"/>
    </source>
</evidence>
<accession>A0A5A8F4R5</accession>
<dbReference type="PANTHER" id="PTHR43384:SF4">
    <property type="entry name" value="CELLULOSE BIOSYNTHESIS PROTEIN BCSQ-RELATED"/>
    <property type="match status" value="1"/>
</dbReference>
<dbReference type="PANTHER" id="PTHR43384">
    <property type="entry name" value="SEPTUM SITE-DETERMINING PROTEIN MIND HOMOLOG, CHLOROPLASTIC-RELATED"/>
    <property type="match status" value="1"/>
</dbReference>
<keyword evidence="2" id="KW-0067">ATP-binding</keyword>
<dbReference type="Pfam" id="PF13614">
    <property type="entry name" value="AAA_31"/>
    <property type="match status" value="1"/>
</dbReference>
<feature type="domain" description="PatA-like N-terminal" evidence="5">
    <location>
        <begin position="535"/>
        <end position="627"/>
    </location>
</feature>
<dbReference type="CDD" id="cd02038">
    <property type="entry name" value="FlhG-like"/>
    <property type="match status" value="1"/>
</dbReference>
<proteinExistence type="predicted"/>
<evidence type="ECO:0000259" key="4">
    <source>
        <dbReference type="Pfam" id="PF13614"/>
    </source>
</evidence>
<dbReference type="Gene3D" id="3.40.50.300">
    <property type="entry name" value="P-loop containing nucleotide triphosphate hydrolases"/>
    <property type="match status" value="1"/>
</dbReference>
<dbReference type="SUPFAM" id="SSF141371">
    <property type="entry name" value="PilZ domain-like"/>
    <property type="match status" value="1"/>
</dbReference>
<dbReference type="GO" id="GO:0009898">
    <property type="term" value="C:cytoplasmic side of plasma membrane"/>
    <property type="evidence" value="ECO:0007669"/>
    <property type="project" value="TreeGrafter"/>
</dbReference>
<dbReference type="Proteomes" id="UP000322876">
    <property type="component" value="Unassembled WGS sequence"/>
</dbReference>
<sequence>MDRKTKVITITSGKGGVGKTNISLNLAIALAKLNYKVALLDADLALGNVDLLIGSKPKYTIEDIVKRDIPIEKIIIEHDKLPNFSLIPAGSGILELTRLTKKERDKLKKEISKIKSQYDFLVIDTGAGISSEIISFIKLADEVIVILLPEVTSIKDSYSILKVLKEKGVIKKYSIIINRAKSKQQVTTIFEKFKDTVKKFLQLEVQLLGFLPEDENFQESVNRQIPLINLYPNSITAKLFKHNANLIAVNSDLKGIEIDELFDSIVEEENVTIEQVEEGGKEKQIIDLNICVVQTEKKLANIIEDINELLKFTKLLKRQIRAELVSDSFFDEFKIGSELVFVENNVKFYSSKIIGWDFGKYLICETSRDIDKLFETYEVVTTRYSFEDSLIEFKSRIFGEIESANLIVISYPKDYLITKLRDYKRVPVKIPCNINYKGIKLLSATILDLSVKGALININYPCDIGDSLILNFILPDGKEVQNVKAIICNIRDKNRYGISFTEISSLSTRRIERFIDAYYHLFVSKKSGKKIEKISGELRDFSFFDIIQITSASTKSLMIEFFSENGDGRIFLKKGRVVHATFNNKEGVDAFYEISMLKDGEFYINEFDGEVKETIDENTDVLLLNSAYFSDVRGHKNGD</sequence>
<dbReference type="GO" id="GO:0005524">
    <property type="term" value="F:ATP binding"/>
    <property type="evidence" value="ECO:0007669"/>
    <property type="project" value="UniProtKB-KW"/>
</dbReference>
<feature type="domain" description="AAA" evidence="4">
    <location>
        <begin position="5"/>
        <end position="165"/>
    </location>
</feature>
<comment type="caution">
    <text evidence="6">The sequence shown here is derived from an EMBL/GenBank/DDBJ whole genome shotgun (WGS) entry which is preliminary data.</text>
</comment>
<feature type="domain" description="PilZ" evidence="3">
    <location>
        <begin position="420"/>
        <end position="516"/>
    </location>
</feature>
<dbReference type="OrthoDB" id="9773088at2"/>
<dbReference type="SUPFAM" id="SSF52540">
    <property type="entry name" value="P-loop containing nucleoside triphosphate hydrolases"/>
    <property type="match status" value="1"/>
</dbReference>
<dbReference type="InterPro" id="IPR050625">
    <property type="entry name" value="ParA/MinD_ATPase"/>
</dbReference>